<dbReference type="Gene3D" id="1.10.490.10">
    <property type="entry name" value="Globins"/>
    <property type="match status" value="1"/>
</dbReference>
<dbReference type="EMBL" id="MT701036">
    <property type="protein sequence ID" value="QQO51928.1"/>
    <property type="molecule type" value="mRNA"/>
</dbReference>
<evidence type="ECO:0000259" key="5">
    <source>
        <dbReference type="PROSITE" id="PS01033"/>
    </source>
</evidence>
<dbReference type="PANTHER" id="PTHR46458">
    <property type="entry name" value="BLR2807 PROTEIN"/>
    <property type="match status" value="1"/>
</dbReference>
<dbReference type="PANTHER" id="PTHR46458:SF5">
    <property type="entry name" value="GLOBIN FAMILY PROFILE DOMAIN-CONTAINING PROTEIN"/>
    <property type="match status" value="1"/>
</dbReference>
<sequence length="248" mass="27729">MIMGCGCSQSSTLKISRKVADISVSNEVLEKRGQARARSVASTISTALGLDKTSIKMPLTEREKHTLMRTWEHMHHHIVEHGVTMFIKMFETSPQVKSVFEKFNRGENSSDLYNSDVLKIHGLSVMSAIDDIIANFDDKDVALELIINQGQSHAFFGFQDDMAADIFWAIEAPFLHAVKETLHGQYGEKVSKIYEKTIRFILNSFVQAFKAGKAQKALLEKNQNDKRLSVATAFSSSVSRHSSIAAVY</sequence>
<evidence type="ECO:0000313" key="6">
    <source>
        <dbReference type="EMBL" id="QQO51928.1"/>
    </source>
</evidence>
<dbReference type="InterPro" id="IPR012292">
    <property type="entry name" value="Globin/Proto"/>
</dbReference>
<dbReference type="PROSITE" id="PS01033">
    <property type="entry name" value="GLOBIN"/>
    <property type="match status" value="1"/>
</dbReference>
<dbReference type="InterPro" id="IPR050532">
    <property type="entry name" value="Globin-like_OT"/>
</dbReference>
<protein>
    <submittedName>
        <fullName evidence="6">Globin gb_IID</fullName>
    </submittedName>
</protein>
<dbReference type="GO" id="GO:0046872">
    <property type="term" value="F:metal ion binding"/>
    <property type="evidence" value="ECO:0007669"/>
    <property type="project" value="UniProtKB-KW"/>
</dbReference>
<evidence type="ECO:0000256" key="3">
    <source>
        <dbReference type="ARBA" id="ARBA00023004"/>
    </source>
</evidence>
<dbReference type="AlphaFoldDB" id="A0A7T8HUL8"/>
<accession>A0A7T8HUL8</accession>
<keyword evidence="4" id="KW-0813">Transport</keyword>
<proteinExistence type="evidence at transcript level"/>
<name>A0A7T8HUL8_PLADU</name>
<dbReference type="GO" id="GO:0005344">
    <property type="term" value="F:oxygen carrier activity"/>
    <property type="evidence" value="ECO:0007669"/>
    <property type="project" value="UniProtKB-KW"/>
</dbReference>
<keyword evidence="2" id="KW-0479">Metal-binding</keyword>
<comment type="similarity">
    <text evidence="4">Belongs to the globin family.</text>
</comment>
<evidence type="ECO:0000256" key="4">
    <source>
        <dbReference type="RuleBase" id="RU000356"/>
    </source>
</evidence>
<feature type="domain" description="Globin" evidence="5">
    <location>
        <begin position="58"/>
        <end position="210"/>
    </location>
</feature>
<reference evidence="6" key="1">
    <citation type="journal article" date="2020" name="BMC Evol. Biol.">
        <title>Globins in the marine annelid Platynereis dumerilii shed new light on hemoglobin evolution in bilaterians.</title>
        <authorList>
            <person name="Song S."/>
            <person name="Starunov V."/>
            <person name="Bailly X."/>
            <person name="Ruta C."/>
            <person name="Kerner P."/>
            <person name="Cornelissen A.J.M."/>
            <person name="Balavoine G."/>
        </authorList>
    </citation>
    <scope>NUCLEOTIDE SEQUENCE</scope>
</reference>
<keyword evidence="4" id="KW-0561">Oxygen transport</keyword>
<dbReference type="GO" id="GO:0020037">
    <property type="term" value="F:heme binding"/>
    <property type="evidence" value="ECO:0007669"/>
    <property type="project" value="InterPro"/>
</dbReference>
<dbReference type="InterPro" id="IPR009050">
    <property type="entry name" value="Globin-like_sf"/>
</dbReference>
<evidence type="ECO:0000256" key="2">
    <source>
        <dbReference type="ARBA" id="ARBA00022723"/>
    </source>
</evidence>
<organism evidence="6">
    <name type="scientific">Platynereis dumerilii</name>
    <name type="common">Dumeril's clam worm</name>
    <dbReference type="NCBI Taxonomy" id="6359"/>
    <lineage>
        <taxon>Eukaryota</taxon>
        <taxon>Metazoa</taxon>
        <taxon>Spiralia</taxon>
        <taxon>Lophotrochozoa</taxon>
        <taxon>Annelida</taxon>
        <taxon>Polychaeta</taxon>
        <taxon>Errantia</taxon>
        <taxon>Phyllodocida</taxon>
        <taxon>Nereididae</taxon>
        <taxon>Platynereis</taxon>
    </lineage>
</organism>
<dbReference type="InterPro" id="IPR000971">
    <property type="entry name" value="Globin"/>
</dbReference>
<dbReference type="SMR" id="A0A7T8HUL8"/>
<dbReference type="GO" id="GO:0019825">
    <property type="term" value="F:oxygen binding"/>
    <property type="evidence" value="ECO:0007669"/>
    <property type="project" value="InterPro"/>
</dbReference>
<keyword evidence="3" id="KW-0408">Iron</keyword>
<keyword evidence="1 4" id="KW-0349">Heme</keyword>
<dbReference type="Pfam" id="PF00042">
    <property type="entry name" value="Globin"/>
    <property type="match status" value="1"/>
</dbReference>
<dbReference type="SUPFAM" id="SSF46458">
    <property type="entry name" value="Globin-like"/>
    <property type="match status" value="1"/>
</dbReference>
<evidence type="ECO:0000256" key="1">
    <source>
        <dbReference type="ARBA" id="ARBA00022617"/>
    </source>
</evidence>